<gene>
    <name evidence="1" type="ORF">ARALYDRAFT_900545</name>
</gene>
<evidence type="ECO:0000313" key="1">
    <source>
        <dbReference type="EMBL" id="EFH56633.1"/>
    </source>
</evidence>
<dbReference type="HOGENOM" id="CLU_2925729_0_0_1"/>
<protein>
    <submittedName>
        <fullName evidence="1">Predicted protein</fullName>
    </submittedName>
</protein>
<dbReference type="AlphaFoldDB" id="D7LL25"/>
<organism evidence="2">
    <name type="scientific">Arabidopsis lyrata subsp. lyrata</name>
    <name type="common">Lyre-leaved rock-cress</name>
    <dbReference type="NCBI Taxonomy" id="81972"/>
    <lineage>
        <taxon>Eukaryota</taxon>
        <taxon>Viridiplantae</taxon>
        <taxon>Streptophyta</taxon>
        <taxon>Embryophyta</taxon>
        <taxon>Tracheophyta</taxon>
        <taxon>Spermatophyta</taxon>
        <taxon>Magnoliopsida</taxon>
        <taxon>eudicotyledons</taxon>
        <taxon>Gunneridae</taxon>
        <taxon>Pentapetalae</taxon>
        <taxon>rosids</taxon>
        <taxon>malvids</taxon>
        <taxon>Brassicales</taxon>
        <taxon>Brassicaceae</taxon>
        <taxon>Camelineae</taxon>
        <taxon>Arabidopsis</taxon>
    </lineage>
</organism>
<dbReference type="Gramene" id="scaffold_400046.1">
    <property type="protein sequence ID" value="scaffold_400046.1"/>
    <property type="gene ID" value="scaffold_400046.1"/>
</dbReference>
<keyword evidence="2" id="KW-1185">Reference proteome</keyword>
<accession>D7LL25</accession>
<proteinExistence type="predicted"/>
<reference evidence="2" key="1">
    <citation type="journal article" date="2011" name="Nat. Genet.">
        <title>The Arabidopsis lyrata genome sequence and the basis of rapid genome size change.</title>
        <authorList>
            <person name="Hu T.T."/>
            <person name="Pattyn P."/>
            <person name="Bakker E.G."/>
            <person name="Cao J."/>
            <person name="Cheng J.-F."/>
            <person name="Clark R.M."/>
            <person name="Fahlgren N."/>
            <person name="Fawcett J.A."/>
            <person name="Grimwood J."/>
            <person name="Gundlach H."/>
            <person name="Haberer G."/>
            <person name="Hollister J.D."/>
            <person name="Ossowski S."/>
            <person name="Ottilar R.P."/>
            <person name="Salamov A.A."/>
            <person name="Schneeberger K."/>
            <person name="Spannagl M."/>
            <person name="Wang X."/>
            <person name="Yang L."/>
            <person name="Nasrallah M.E."/>
            <person name="Bergelson J."/>
            <person name="Carrington J.C."/>
            <person name="Gaut B.S."/>
            <person name="Schmutz J."/>
            <person name="Mayer K.F.X."/>
            <person name="Van de Peer Y."/>
            <person name="Grigoriev I.V."/>
            <person name="Nordborg M."/>
            <person name="Weigel D."/>
            <person name="Guo Y.-L."/>
        </authorList>
    </citation>
    <scope>NUCLEOTIDE SEQUENCE [LARGE SCALE GENOMIC DNA]</scope>
    <source>
        <strain evidence="2">cv. MN47</strain>
    </source>
</reference>
<dbReference type="Proteomes" id="UP000008694">
    <property type="component" value="Unassembled WGS sequence"/>
</dbReference>
<dbReference type="EMBL" id="GL348716">
    <property type="protein sequence ID" value="EFH56633.1"/>
    <property type="molecule type" value="Genomic_DNA"/>
</dbReference>
<evidence type="ECO:0000313" key="2">
    <source>
        <dbReference type="Proteomes" id="UP000008694"/>
    </source>
</evidence>
<name>D7LL25_ARALL</name>
<sequence>MVVVEGSLFSQNRRIGGDEIGPKFRRLSSFDSKPMRICLSRSIWTCLESWNLLEDACRGTS</sequence>